<comment type="caution">
    <text evidence="2">The sequence shown here is derived from an EMBL/GenBank/DDBJ whole genome shotgun (WGS) entry which is preliminary data.</text>
</comment>
<evidence type="ECO:0000313" key="3">
    <source>
        <dbReference type="Proteomes" id="UP000749646"/>
    </source>
</evidence>
<dbReference type="Proteomes" id="UP000749646">
    <property type="component" value="Unassembled WGS sequence"/>
</dbReference>
<feature type="compositionally biased region" description="Low complexity" evidence="1">
    <location>
        <begin position="1"/>
        <end position="20"/>
    </location>
</feature>
<keyword evidence="3" id="KW-1185">Reference proteome</keyword>
<evidence type="ECO:0000256" key="1">
    <source>
        <dbReference type="SAM" id="MobiDB-lite"/>
    </source>
</evidence>
<gene>
    <name evidence="2" type="ORF">BGZ65_005339</name>
</gene>
<dbReference type="AlphaFoldDB" id="A0A9P6IJV7"/>
<accession>A0A9P6IJV7</accession>
<proteinExistence type="predicted"/>
<dbReference type="EMBL" id="JAAAHW010010115">
    <property type="protein sequence ID" value="KAF9930486.1"/>
    <property type="molecule type" value="Genomic_DNA"/>
</dbReference>
<feature type="non-terminal residue" evidence="2">
    <location>
        <position position="1"/>
    </location>
</feature>
<evidence type="ECO:0000313" key="2">
    <source>
        <dbReference type="EMBL" id="KAF9930486.1"/>
    </source>
</evidence>
<name>A0A9P6IJV7_9FUNG</name>
<protein>
    <submittedName>
        <fullName evidence="2">Uncharacterized protein</fullName>
    </submittedName>
</protein>
<sequence length="80" mass="8588">RIRVMQTQQAALQAQQDGISTGPGGNGSSNGVGDGGGHRSPKGIHPKRILRMAQSSEIAQLVSKKQDEMKVMMICQTKDR</sequence>
<feature type="region of interest" description="Disordered" evidence="1">
    <location>
        <begin position="1"/>
        <end position="48"/>
    </location>
</feature>
<reference evidence="2" key="1">
    <citation type="journal article" date="2020" name="Fungal Divers.">
        <title>Resolving the Mortierellaceae phylogeny through synthesis of multi-gene phylogenetics and phylogenomics.</title>
        <authorList>
            <person name="Vandepol N."/>
            <person name="Liber J."/>
            <person name="Desiro A."/>
            <person name="Na H."/>
            <person name="Kennedy M."/>
            <person name="Barry K."/>
            <person name="Grigoriev I.V."/>
            <person name="Miller A.N."/>
            <person name="O'Donnell K."/>
            <person name="Stajich J.E."/>
            <person name="Bonito G."/>
        </authorList>
    </citation>
    <scope>NUCLEOTIDE SEQUENCE</scope>
    <source>
        <strain evidence="2">MES-2147</strain>
    </source>
</reference>
<feature type="compositionally biased region" description="Basic residues" evidence="1">
    <location>
        <begin position="39"/>
        <end position="48"/>
    </location>
</feature>
<dbReference type="OrthoDB" id="243127at2759"/>
<organism evidence="2 3">
    <name type="scientific">Modicella reniformis</name>
    <dbReference type="NCBI Taxonomy" id="1440133"/>
    <lineage>
        <taxon>Eukaryota</taxon>
        <taxon>Fungi</taxon>
        <taxon>Fungi incertae sedis</taxon>
        <taxon>Mucoromycota</taxon>
        <taxon>Mortierellomycotina</taxon>
        <taxon>Mortierellomycetes</taxon>
        <taxon>Mortierellales</taxon>
        <taxon>Mortierellaceae</taxon>
        <taxon>Modicella</taxon>
    </lineage>
</organism>
<feature type="compositionally biased region" description="Gly residues" evidence="1">
    <location>
        <begin position="21"/>
        <end position="35"/>
    </location>
</feature>